<feature type="compositionally biased region" description="Basic and acidic residues" evidence="1">
    <location>
        <begin position="161"/>
        <end position="170"/>
    </location>
</feature>
<dbReference type="EMBL" id="KB743476">
    <property type="protein sequence ID" value="EOA98508.1"/>
    <property type="molecule type" value="Genomic_DNA"/>
</dbReference>
<evidence type="ECO:0000313" key="2">
    <source>
        <dbReference type="EMBL" id="EOA98508.1"/>
    </source>
</evidence>
<name>R0KYY7_ANAPL</name>
<dbReference type="AlphaFoldDB" id="R0KYY7"/>
<evidence type="ECO:0000256" key="1">
    <source>
        <dbReference type="SAM" id="MobiDB-lite"/>
    </source>
</evidence>
<sequence>MDSAGEENFHPVMQESKGLQQEPAPFSTEREESFSILYIRKKDCGIMTAYSLLPLIEGTAKQLLPVFCFQNFQIHCATNMAVNTGPGELGYSKIKALALFACYGANPFRNKQNAISADWLICKCMLSAHRVGLFSRNVQVRELEEDGTKYEEYSGNSWSDEQQRDPGRAM</sequence>
<dbReference type="Proteomes" id="UP000296049">
    <property type="component" value="Unassembled WGS sequence"/>
</dbReference>
<organism evidence="2 3">
    <name type="scientific">Anas platyrhynchos</name>
    <name type="common">Mallard</name>
    <name type="synonym">Anas boschas</name>
    <dbReference type="NCBI Taxonomy" id="8839"/>
    <lineage>
        <taxon>Eukaryota</taxon>
        <taxon>Metazoa</taxon>
        <taxon>Chordata</taxon>
        <taxon>Craniata</taxon>
        <taxon>Vertebrata</taxon>
        <taxon>Euteleostomi</taxon>
        <taxon>Archelosauria</taxon>
        <taxon>Archosauria</taxon>
        <taxon>Dinosauria</taxon>
        <taxon>Saurischia</taxon>
        <taxon>Theropoda</taxon>
        <taxon>Coelurosauria</taxon>
        <taxon>Aves</taxon>
        <taxon>Neognathae</taxon>
        <taxon>Galloanserae</taxon>
        <taxon>Anseriformes</taxon>
        <taxon>Anatidae</taxon>
        <taxon>Anatinae</taxon>
        <taxon>Anas</taxon>
    </lineage>
</organism>
<keyword evidence="3" id="KW-1185">Reference proteome</keyword>
<accession>R0KYY7</accession>
<gene>
    <name evidence="2" type="ORF">Anapl_17071</name>
</gene>
<evidence type="ECO:0000313" key="3">
    <source>
        <dbReference type="Proteomes" id="UP000296049"/>
    </source>
</evidence>
<protein>
    <submittedName>
        <fullName evidence="2">Uncharacterized protein</fullName>
    </submittedName>
</protein>
<reference evidence="3" key="1">
    <citation type="journal article" date="2013" name="Nat. Genet.">
        <title>The duck genome and transcriptome provide insight into an avian influenza virus reservoir species.</title>
        <authorList>
            <person name="Huang Y."/>
            <person name="Li Y."/>
            <person name="Burt D.W."/>
            <person name="Chen H."/>
            <person name="Zhang Y."/>
            <person name="Qian W."/>
            <person name="Kim H."/>
            <person name="Gan S."/>
            <person name="Zhao Y."/>
            <person name="Li J."/>
            <person name="Yi K."/>
            <person name="Feng H."/>
            <person name="Zhu P."/>
            <person name="Li B."/>
            <person name="Liu Q."/>
            <person name="Fairley S."/>
            <person name="Magor K.E."/>
            <person name="Du Z."/>
            <person name="Hu X."/>
            <person name="Goodman L."/>
            <person name="Tafer H."/>
            <person name="Vignal A."/>
            <person name="Lee T."/>
            <person name="Kim K.W."/>
            <person name="Sheng Z."/>
            <person name="An Y."/>
            <person name="Searle S."/>
            <person name="Herrero J."/>
            <person name="Groenen M.A."/>
            <person name="Crooijmans R.P."/>
            <person name="Faraut T."/>
            <person name="Cai Q."/>
            <person name="Webster R.G."/>
            <person name="Aldridge J.R."/>
            <person name="Warren W.C."/>
            <person name="Bartschat S."/>
            <person name="Kehr S."/>
            <person name="Marz M."/>
            <person name="Stadler P.F."/>
            <person name="Smith J."/>
            <person name="Kraus R.H."/>
            <person name="Zhao Y."/>
            <person name="Ren L."/>
            <person name="Fei J."/>
            <person name="Morisson M."/>
            <person name="Kaiser P."/>
            <person name="Griffin D.K."/>
            <person name="Rao M."/>
            <person name="Pitel F."/>
            <person name="Wang J."/>
            <person name="Li N."/>
        </authorList>
    </citation>
    <scope>NUCLEOTIDE SEQUENCE [LARGE SCALE GENOMIC DNA]</scope>
</reference>
<feature type="region of interest" description="Disordered" evidence="1">
    <location>
        <begin position="151"/>
        <end position="170"/>
    </location>
</feature>
<proteinExistence type="predicted"/>
<feature type="region of interest" description="Disordered" evidence="1">
    <location>
        <begin position="1"/>
        <end position="28"/>
    </location>
</feature>